<dbReference type="Pfam" id="PF13175">
    <property type="entry name" value="AAA_15"/>
    <property type="match status" value="1"/>
</dbReference>
<keyword evidence="3" id="KW-1185">Reference proteome</keyword>
<dbReference type="SUPFAM" id="SSF52540">
    <property type="entry name" value="P-loop containing nucleoside triphosphate hydrolases"/>
    <property type="match status" value="1"/>
</dbReference>
<dbReference type="Proteomes" id="UP000603715">
    <property type="component" value="Unassembled WGS sequence"/>
</dbReference>
<evidence type="ECO:0000313" key="2">
    <source>
        <dbReference type="EMBL" id="MBD3905613.1"/>
    </source>
</evidence>
<dbReference type="InterPro" id="IPR027417">
    <property type="entry name" value="P-loop_NTPase"/>
</dbReference>
<comment type="caution">
    <text evidence="2">The sequence shown here is derived from an EMBL/GenBank/DDBJ whole genome shotgun (WGS) entry which is preliminary data.</text>
</comment>
<dbReference type="CDD" id="cd00267">
    <property type="entry name" value="ABC_ATPase"/>
    <property type="match status" value="1"/>
</dbReference>
<organism evidence="2 3">
    <name type="scientific">Chryseobacterium muglaense</name>
    <dbReference type="NCBI Taxonomy" id="2893752"/>
    <lineage>
        <taxon>Bacteria</taxon>
        <taxon>Pseudomonadati</taxon>
        <taxon>Bacteroidota</taxon>
        <taxon>Flavobacteriia</taxon>
        <taxon>Flavobacteriales</taxon>
        <taxon>Weeksellaceae</taxon>
        <taxon>Chryseobacterium group</taxon>
        <taxon>Chryseobacterium</taxon>
    </lineage>
</organism>
<dbReference type="InterPro" id="IPR051396">
    <property type="entry name" value="Bact_Antivir_Def_Nuclease"/>
</dbReference>
<dbReference type="PANTHER" id="PTHR43581:SF4">
    <property type="entry name" value="ATP_GTP PHOSPHATASE"/>
    <property type="match status" value="1"/>
</dbReference>
<dbReference type="PANTHER" id="PTHR43581">
    <property type="entry name" value="ATP/GTP PHOSPHATASE"/>
    <property type="match status" value="1"/>
</dbReference>
<evidence type="ECO:0000313" key="3">
    <source>
        <dbReference type="Proteomes" id="UP000603715"/>
    </source>
</evidence>
<proteinExistence type="predicted"/>
<dbReference type="Gene3D" id="3.40.50.300">
    <property type="entry name" value="P-loop containing nucleotide triphosphate hydrolases"/>
    <property type="match status" value="1"/>
</dbReference>
<feature type="domain" description="Endonuclease GajA/Old nuclease/RecF-like AAA" evidence="1">
    <location>
        <begin position="1"/>
        <end position="381"/>
    </location>
</feature>
<gene>
    <name evidence="2" type="ORF">IEW27_13565</name>
</gene>
<reference evidence="3" key="1">
    <citation type="submission" date="2023-07" db="EMBL/GenBank/DDBJ databases">
        <title>Description of novel Chryseobacterium sp. strain C-2.</title>
        <authorList>
            <person name="Saticioglu I.B."/>
        </authorList>
    </citation>
    <scope>NUCLEOTIDE SEQUENCE [LARGE SCALE GENOMIC DNA]</scope>
    <source>
        <strain evidence="3">C-2</strain>
    </source>
</reference>
<accession>A0ABR8M5L6</accession>
<dbReference type="InterPro" id="IPR041685">
    <property type="entry name" value="AAA_GajA/Old/RecF-like"/>
</dbReference>
<evidence type="ECO:0000259" key="1">
    <source>
        <dbReference type="Pfam" id="PF13175"/>
    </source>
</evidence>
<protein>
    <submittedName>
        <fullName evidence="2">AAA family ATPase</fullName>
    </submittedName>
</protein>
<name>A0ABR8M5L6_9FLAO</name>
<dbReference type="EMBL" id="JACXXP010000017">
    <property type="protein sequence ID" value="MBD3905613.1"/>
    <property type="molecule type" value="Genomic_DNA"/>
</dbReference>
<dbReference type="RefSeq" id="WP_191180080.1">
    <property type="nucleotide sequence ID" value="NZ_JACXXP010000017.1"/>
</dbReference>
<sequence length="531" mass="62431">MRIDQVYIEDYKNLKQFTINLDENKMKTVLLGQNASGKSNFIEALILIFKYLDLRTDTKRDTPNFDYNIVYKIQNHTVDVTHKNKTYTIFVNGEKQTLKSFFSDEAKAKYQPKYVFTYYSGLSNKLKELFWDHQNNFYNKIIGEDFKDAELDSLRKLFYVQLVHSYFVLLAYFTHEEEESLKFLNEVLSIEDIESILFVFKMPKWAESRIKNNPDDIFWTAKGLVRPFLEKLWELSLAPIYNDEKIRTDFAETEDQKRLYLYLKGKDKLQELAKTYTNNTALFKALESTYISKLIAEVRIKVKKKNVDGSITFKELSEGEQQLLTVLGLLRFTKDEDSLILLDEPDTHLNPIWKWRYLEFIDKVVDRPASTQIILNTHDPLVIGNLTKEEVRLFRTTADGKIIVEEPEVDPRGLGVEGILTSEFFGLPTTIDDFTQDKLDRRNDLLVKQQDNLLSEQELEELRVLFIELEDLGFGNTFRDPLYQKFIVAYKNRIKDQGKNSYTKAELDKQNALAMEILEELSKEEENDSYR</sequence>